<evidence type="ECO:0000256" key="2">
    <source>
        <dbReference type="ARBA" id="ARBA00023002"/>
    </source>
</evidence>
<dbReference type="Proteomes" id="UP001500851">
    <property type="component" value="Unassembled WGS sequence"/>
</dbReference>
<dbReference type="RefSeq" id="WP_344028126.1">
    <property type="nucleotide sequence ID" value="NZ_BAAAOB010000001.1"/>
</dbReference>
<dbReference type="SUPFAM" id="SSF52218">
    <property type="entry name" value="Flavoproteins"/>
    <property type="match status" value="1"/>
</dbReference>
<evidence type="ECO:0000256" key="1">
    <source>
        <dbReference type="ARBA" id="ARBA00006252"/>
    </source>
</evidence>
<dbReference type="InterPro" id="IPR029039">
    <property type="entry name" value="Flavoprotein-like_sf"/>
</dbReference>
<name>A0ABN2L6G1_9MICO</name>
<keyword evidence="6" id="KW-1185">Reference proteome</keyword>
<dbReference type="PANTHER" id="PTHR10204:SF34">
    <property type="entry name" value="NAD(P)H DEHYDROGENASE [QUINONE] 1 ISOFORM 1"/>
    <property type="match status" value="1"/>
</dbReference>
<organism evidence="5 6">
    <name type="scientific">Leucobacter iarius</name>
    <dbReference type="NCBI Taxonomy" id="333963"/>
    <lineage>
        <taxon>Bacteria</taxon>
        <taxon>Bacillati</taxon>
        <taxon>Actinomycetota</taxon>
        <taxon>Actinomycetes</taxon>
        <taxon>Micrococcales</taxon>
        <taxon>Microbacteriaceae</taxon>
        <taxon>Leucobacter</taxon>
    </lineage>
</organism>
<gene>
    <name evidence="5" type="ORF">GCM10009768_01870</name>
</gene>
<dbReference type="EMBL" id="BAAAOB010000001">
    <property type="protein sequence ID" value="GAA1776983.1"/>
    <property type="molecule type" value="Genomic_DNA"/>
</dbReference>
<dbReference type="PANTHER" id="PTHR10204">
    <property type="entry name" value="NAD P H OXIDOREDUCTASE-RELATED"/>
    <property type="match status" value="1"/>
</dbReference>
<dbReference type="Pfam" id="PF02525">
    <property type="entry name" value="Flavodoxin_2"/>
    <property type="match status" value="1"/>
</dbReference>
<reference evidence="5 6" key="1">
    <citation type="journal article" date="2019" name="Int. J. Syst. Evol. Microbiol.">
        <title>The Global Catalogue of Microorganisms (GCM) 10K type strain sequencing project: providing services to taxonomists for standard genome sequencing and annotation.</title>
        <authorList>
            <consortium name="The Broad Institute Genomics Platform"/>
            <consortium name="The Broad Institute Genome Sequencing Center for Infectious Disease"/>
            <person name="Wu L."/>
            <person name="Ma J."/>
        </authorList>
    </citation>
    <scope>NUCLEOTIDE SEQUENCE [LARGE SCALE GENOMIC DNA]</scope>
    <source>
        <strain evidence="5 6">JCM 14736</strain>
    </source>
</reference>
<accession>A0ABN2L6G1</accession>
<evidence type="ECO:0000313" key="5">
    <source>
        <dbReference type="EMBL" id="GAA1776983.1"/>
    </source>
</evidence>
<feature type="region of interest" description="Disordered" evidence="3">
    <location>
        <begin position="177"/>
        <end position="213"/>
    </location>
</feature>
<feature type="compositionally biased region" description="Low complexity" evidence="3">
    <location>
        <begin position="194"/>
        <end position="213"/>
    </location>
</feature>
<evidence type="ECO:0000259" key="4">
    <source>
        <dbReference type="Pfam" id="PF02525"/>
    </source>
</evidence>
<evidence type="ECO:0000256" key="3">
    <source>
        <dbReference type="SAM" id="MobiDB-lite"/>
    </source>
</evidence>
<comment type="similarity">
    <text evidence="1">Belongs to the NAD(P)H dehydrogenase (quinone) family.</text>
</comment>
<evidence type="ECO:0000313" key="6">
    <source>
        <dbReference type="Proteomes" id="UP001500851"/>
    </source>
</evidence>
<dbReference type="Gene3D" id="3.40.50.360">
    <property type="match status" value="1"/>
</dbReference>
<feature type="domain" description="Flavodoxin-like fold" evidence="4">
    <location>
        <begin position="4"/>
        <end position="175"/>
    </location>
</feature>
<dbReference type="InterPro" id="IPR003680">
    <property type="entry name" value="Flavodoxin_fold"/>
</dbReference>
<feature type="compositionally biased region" description="Basic and acidic residues" evidence="3">
    <location>
        <begin position="183"/>
        <end position="193"/>
    </location>
</feature>
<dbReference type="InterPro" id="IPR051545">
    <property type="entry name" value="NAD(P)H_dehydrogenase_qn"/>
</dbReference>
<comment type="caution">
    <text evidence="5">The sequence shown here is derived from an EMBL/GenBank/DDBJ whole genome shotgun (WGS) entry which is preliminary data.</text>
</comment>
<keyword evidence="2" id="KW-0560">Oxidoreductase</keyword>
<protein>
    <submittedName>
        <fullName evidence="5">NAD(P)H-dependent oxidoreductase</fullName>
    </submittedName>
</protein>
<proteinExistence type="inferred from homology"/>
<sequence>MPTALVIDGHPNPDSLTSAIARSYADGHGDARLLALRDLDFDPHMRFGYRKRIPIEADLQDARDALHAAERIVIATPMWWASVPALLKGFFDRALLPQQEYRMSPVGLPQGLLTGRRGRMYLLADTPRIALPFVGTPAARQVSRHTMRYCGVRPFPVRRMLGVGAASERQRERWIAEAARTGASDRRRDDLRSGRSAAAEPIATTPAAAGSPR</sequence>